<dbReference type="Gene3D" id="1.20.120.450">
    <property type="entry name" value="dinb family like domain"/>
    <property type="match status" value="1"/>
</dbReference>
<keyword evidence="2" id="KW-1185">Reference proteome</keyword>
<accession>A0ABN2BLL6</accession>
<dbReference type="SUPFAM" id="SSF109854">
    <property type="entry name" value="DinB/YfiT-like putative metalloenzymes"/>
    <property type="match status" value="1"/>
</dbReference>
<gene>
    <name evidence="1" type="ORF">GCM10009762_14810</name>
</gene>
<organism evidence="1 2">
    <name type="scientific">Dermacoccus barathri</name>
    <dbReference type="NCBI Taxonomy" id="322601"/>
    <lineage>
        <taxon>Bacteria</taxon>
        <taxon>Bacillati</taxon>
        <taxon>Actinomycetota</taxon>
        <taxon>Actinomycetes</taxon>
        <taxon>Micrococcales</taxon>
        <taxon>Dermacoccaceae</taxon>
        <taxon>Dermacoccus</taxon>
    </lineage>
</organism>
<protein>
    <submittedName>
        <fullName evidence="1">DinB family protein</fullName>
    </submittedName>
</protein>
<dbReference type="Pfam" id="PF04978">
    <property type="entry name" value="MST"/>
    <property type="match status" value="1"/>
</dbReference>
<evidence type="ECO:0000313" key="1">
    <source>
        <dbReference type="EMBL" id="GAA1542389.1"/>
    </source>
</evidence>
<evidence type="ECO:0000313" key="2">
    <source>
        <dbReference type="Proteomes" id="UP001501288"/>
    </source>
</evidence>
<proteinExistence type="predicted"/>
<comment type="caution">
    <text evidence="1">The sequence shown here is derived from an EMBL/GenBank/DDBJ whole genome shotgun (WGS) entry which is preliminary data.</text>
</comment>
<name>A0ABN2BLL6_9MICO</name>
<dbReference type="Proteomes" id="UP001501288">
    <property type="component" value="Unassembled WGS sequence"/>
</dbReference>
<dbReference type="InterPro" id="IPR007061">
    <property type="entry name" value="MST-like"/>
</dbReference>
<dbReference type="RefSeq" id="WP_223059291.1">
    <property type="nucleotide sequence ID" value="NZ_BAAANV010000035.1"/>
</dbReference>
<dbReference type="EMBL" id="BAAANV010000035">
    <property type="protein sequence ID" value="GAA1542389.1"/>
    <property type="molecule type" value="Genomic_DNA"/>
</dbReference>
<dbReference type="InterPro" id="IPR034660">
    <property type="entry name" value="DinB/YfiT-like"/>
</dbReference>
<sequence length="185" mass="20775">MYLPQIDDERTTLCNYLDVQLDAIRASAYGLDDEQARRTPLRSALSISGIVKHIVYCMKQSLSGAGHHEHDQPFEAFAASFTPTPEETLDVLLGVFDDVRAQYTQMCREGDVEAELPVGPMPWFGMDEARPAKLRYLYVHHVEEFARHAGHADIIREELDGATAGELLAAVEGWPANDYITPWRS</sequence>
<reference evidence="1 2" key="1">
    <citation type="journal article" date="2019" name="Int. J. Syst. Evol. Microbiol.">
        <title>The Global Catalogue of Microorganisms (GCM) 10K type strain sequencing project: providing services to taxonomists for standard genome sequencing and annotation.</title>
        <authorList>
            <consortium name="The Broad Institute Genomics Platform"/>
            <consortium name="The Broad Institute Genome Sequencing Center for Infectious Disease"/>
            <person name="Wu L."/>
            <person name="Ma J."/>
        </authorList>
    </citation>
    <scope>NUCLEOTIDE SEQUENCE [LARGE SCALE GENOMIC DNA]</scope>
    <source>
        <strain evidence="1 2">JCM 14588</strain>
    </source>
</reference>